<accession>A0ACA9M9P6</accession>
<dbReference type="Proteomes" id="UP000789920">
    <property type="component" value="Unassembled WGS sequence"/>
</dbReference>
<reference evidence="1" key="1">
    <citation type="submission" date="2021-06" db="EMBL/GenBank/DDBJ databases">
        <authorList>
            <person name="Kallberg Y."/>
            <person name="Tangrot J."/>
            <person name="Rosling A."/>
        </authorList>
    </citation>
    <scope>NUCLEOTIDE SEQUENCE</scope>
    <source>
        <strain evidence="1">MA461A</strain>
    </source>
</reference>
<sequence length="64" mass="7115">ICTFQGYNPFPSAGRSLLDSLFYIVDMSNIHAQQIINNIIAALQGTYLQRNIPSLGRVYTVVVV</sequence>
<dbReference type="EMBL" id="CAJVQC010006924">
    <property type="protein sequence ID" value="CAG8573201.1"/>
    <property type="molecule type" value="Genomic_DNA"/>
</dbReference>
<feature type="non-terminal residue" evidence="1">
    <location>
        <position position="1"/>
    </location>
</feature>
<comment type="caution">
    <text evidence="1">The sequence shown here is derived from an EMBL/GenBank/DDBJ whole genome shotgun (WGS) entry which is preliminary data.</text>
</comment>
<gene>
    <name evidence="1" type="ORF">RPERSI_LOCUS4841</name>
</gene>
<proteinExistence type="predicted"/>
<keyword evidence="2" id="KW-1185">Reference proteome</keyword>
<evidence type="ECO:0000313" key="2">
    <source>
        <dbReference type="Proteomes" id="UP000789920"/>
    </source>
</evidence>
<name>A0ACA9M9P6_9GLOM</name>
<protein>
    <submittedName>
        <fullName evidence="1">22104_t:CDS:1</fullName>
    </submittedName>
</protein>
<evidence type="ECO:0000313" key="1">
    <source>
        <dbReference type="EMBL" id="CAG8573201.1"/>
    </source>
</evidence>
<organism evidence="1 2">
    <name type="scientific">Racocetra persica</name>
    <dbReference type="NCBI Taxonomy" id="160502"/>
    <lineage>
        <taxon>Eukaryota</taxon>
        <taxon>Fungi</taxon>
        <taxon>Fungi incertae sedis</taxon>
        <taxon>Mucoromycota</taxon>
        <taxon>Glomeromycotina</taxon>
        <taxon>Glomeromycetes</taxon>
        <taxon>Diversisporales</taxon>
        <taxon>Gigasporaceae</taxon>
        <taxon>Racocetra</taxon>
    </lineage>
</organism>